<keyword evidence="6" id="KW-1185">Reference proteome</keyword>
<dbReference type="NCBIfam" id="TIGR01543">
    <property type="entry name" value="proheadase_HK97"/>
    <property type="match status" value="1"/>
</dbReference>
<evidence type="ECO:0000313" key="6">
    <source>
        <dbReference type="Proteomes" id="UP000053235"/>
    </source>
</evidence>
<reference evidence="6" key="1">
    <citation type="submission" date="2015-07" db="EMBL/GenBank/DDBJ databases">
        <authorList>
            <person name="Rodrigo-Torres Lidia"/>
            <person name="Arahal R.David."/>
        </authorList>
    </citation>
    <scope>NUCLEOTIDE SEQUENCE [LARGE SCALE GENOMIC DNA]</scope>
    <source>
        <strain evidence="6">CECT 5112</strain>
    </source>
</reference>
<keyword evidence="1" id="KW-1188">Viral release from host cell</keyword>
<evidence type="ECO:0000256" key="1">
    <source>
        <dbReference type="ARBA" id="ARBA00022612"/>
    </source>
</evidence>
<dbReference type="InterPro" id="IPR054613">
    <property type="entry name" value="Peptidase_S78_dom"/>
</dbReference>
<dbReference type="OrthoDB" id="9804926at2"/>
<protein>
    <submittedName>
        <fullName evidence="5">Phage prohead protease, HK97 family</fullName>
    </submittedName>
</protein>
<evidence type="ECO:0000256" key="3">
    <source>
        <dbReference type="ARBA" id="ARBA00022801"/>
    </source>
</evidence>
<dbReference type="RefSeq" id="WP_055673612.1">
    <property type="nucleotide sequence ID" value="NZ_CXWD01000023.1"/>
</dbReference>
<dbReference type="EMBL" id="CXWD01000023">
    <property type="protein sequence ID" value="CTQ75884.1"/>
    <property type="molecule type" value="Genomic_DNA"/>
</dbReference>
<feature type="domain" description="Prohead serine protease" evidence="4">
    <location>
        <begin position="10"/>
        <end position="140"/>
    </location>
</feature>
<dbReference type="Proteomes" id="UP000053235">
    <property type="component" value="Unassembled WGS sequence"/>
</dbReference>
<gene>
    <name evidence="5" type="ORF">LAX5112_04396</name>
</gene>
<evidence type="ECO:0000259" key="4">
    <source>
        <dbReference type="Pfam" id="PF04586"/>
    </source>
</evidence>
<organism evidence="5 6">
    <name type="scientific">Roseibium alexandrii</name>
    <dbReference type="NCBI Taxonomy" id="388408"/>
    <lineage>
        <taxon>Bacteria</taxon>
        <taxon>Pseudomonadati</taxon>
        <taxon>Pseudomonadota</taxon>
        <taxon>Alphaproteobacteria</taxon>
        <taxon>Hyphomicrobiales</taxon>
        <taxon>Stappiaceae</taxon>
        <taxon>Roseibium</taxon>
    </lineage>
</organism>
<evidence type="ECO:0000256" key="2">
    <source>
        <dbReference type="ARBA" id="ARBA00022670"/>
    </source>
</evidence>
<sequence length="162" mass="17501">MAGTTGAPVRIAGYASVFGKADGAGDTVLPGAFRRSLRQRPPARVALLWQHDPARPLGRWTRLMETKHGLWAEGELAPGVVAAFEASSLIRAGALSGLSIGFKARTARRPHRGSGRILQDIDLWEISLVTFPQVDEARVRLLTPLSNSPTSRTPHIGSREYA</sequence>
<proteinExistence type="predicted"/>
<dbReference type="STRING" id="388408.LAX5112_04396"/>
<evidence type="ECO:0000313" key="5">
    <source>
        <dbReference type="EMBL" id="CTQ75884.1"/>
    </source>
</evidence>
<keyword evidence="3" id="KW-0378">Hydrolase</keyword>
<dbReference type="SUPFAM" id="SSF50789">
    <property type="entry name" value="Herpes virus serine proteinase, assemblin"/>
    <property type="match status" value="1"/>
</dbReference>
<dbReference type="Pfam" id="PF04586">
    <property type="entry name" value="Peptidase_S78"/>
    <property type="match status" value="1"/>
</dbReference>
<dbReference type="GO" id="GO:0006508">
    <property type="term" value="P:proteolysis"/>
    <property type="evidence" value="ECO:0007669"/>
    <property type="project" value="UniProtKB-KW"/>
</dbReference>
<dbReference type="GO" id="GO:0008233">
    <property type="term" value="F:peptidase activity"/>
    <property type="evidence" value="ECO:0007669"/>
    <property type="project" value="UniProtKB-KW"/>
</dbReference>
<dbReference type="InterPro" id="IPR006433">
    <property type="entry name" value="Prohead_protease"/>
</dbReference>
<accession>A0A0M7AQM5</accession>
<keyword evidence="2 5" id="KW-0645">Protease</keyword>
<dbReference type="AlphaFoldDB" id="A0A0M7AQM5"/>
<name>A0A0M7AQM5_9HYPH</name>